<feature type="chain" id="PRO_5009312315" evidence="1">
    <location>
        <begin position="18"/>
        <end position="248"/>
    </location>
</feature>
<protein>
    <submittedName>
        <fullName evidence="3">GH26 domain-containing protein</fullName>
    </submittedName>
</protein>
<dbReference type="SUPFAM" id="SSF51445">
    <property type="entry name" value="(Trans)glycosidases"/>
    <property type="match status" value="1"/>
</dbReference>
<evidence type="ECO:0000256" key="1">
    <source>
        <dbReference type="SAM" id="SignalP"/>
    </source>
</evidence>
<keyword evidence="2" id="KW-1185">Reference proteome</keyword>
<keyword evidence="1" id="KW-0732">Signal</keyword>
<reference evidence="3" key="1">
    <citation type="submission" date="2016-11" db="UniProtKB">
        <authorList>
            <consortium name="WormBaseParasite"/>
        </authorList>
    </citation>
    <scope>IDENTIFICATION</scope>
</reference>
<dbReference type="Proteomes" id="UP000095287">
    <property type="component" value="Unplaced"/>
</dbReference>
<proteinExistence type="predicted"/>
<accession>A0A1I7YJL8</accession>
<dbReference type="WBParaSite" id="L893_g17080.t1">
    <property type="protein sequence ID" value="L893_g17080.t1"/>
    <property type="gene ID" value="L893_g17080"/>
</dbReference>
<dbReference type="GO" id="GO:0007165">
    <property type="term" value="P:signal transduction"/>
    <property type="evidence" value="ECO:0007669"/>
    <property type="project" value="TreeGrafter"/>
</dbReference>
<organism evidence="2 3">
    <name type="scientific">Steinernema glaseri</name>
    <dbReference type="NCBI Taxonomy" id="37863"/>
    <lineage>
        <taxon>Eukaryota</taxon>
        <taxon>Metazoa</taxon>
        <taxon>Ecdysozoa</taxon>
        <taxon>Nematoda</taxon>
        <taxon>Chromadorea</taxon>
        <taxon>Rhabditida</taxon>
        <taxon>Tylenchina</taxon>
        <taxon>Panagrolaimomorpha</taxon>
        <taxon>Strongyloidoidea</taxon>
        <taxon>Steinernematidae</taxon>
        <taxon>Steinernema</taxon>
    </lineage>
</organism>
<sequence length="248" mass="27353">MQIPLLVVVAFAALTYAQIPQSIGYGVDLTDYGTVQTFQCIRNLRYSYAFIGVYNSVGNGTVYSYAVQNVAPILAGLKIHIVHAPAPQSSKSGATQFLETYNTLKAYGVSVHTVFLQITSPISWPNNPQKNSAFIADFVNAAARVNVHVAFYTNWYDWEQITGGWVTTPRLLWYWNTLGNGVDAAGSDDFTDFRPFGGFTSPYVAVKQYRRNLSGCGVAFNGNRFVSGLVFMQANAARVEVKKEAEKQ</sequence>
<dbReference type="InterPro" id="IPR051595">
    <property type="entry name" value="GH25_Enzymes"/>
</dbReference>
<dbReference type="GO" id="GO:0045087">
    <property type="term" value="P:innate immune response"/>
    <property type="evidence" value="ECO:0007669"/>
    <property type="project" value="TreeGrafter"/>
</dbReference>
<dbReference type="AlphaFoldDB" id="A0A1I7YJL8"/>
<evidence type="ECO:0000313" key="3">
    <source>
        <dbReference type="WBParaSite" id="L893_g17080.t1"/>
    </source>
</evidence>
<dbReference type="PANTHER" id="PTHR23208:SF36">
    <property type="entry name" value="LYSOZYME-RELATED"/>
    <property type="match status" value="1"/>
</dbReference>
<name>A0A1I7YJL8_9BILA</name>
<evidence type="ECO:0000313" key="2">
    <source>
        <dbReference type="Proteomes" id="UP000095287"/>
    </source>
</evidence>
<dbReference type="InterPro" id="IPR017853">
    <property type="entry name" value="GH"/>
</dbReference>
<dbReference type="PANTHER" id="PTHR23208">
    <property type="entry name" value="LYSOZYME PROTEIN"/>
    <property type="match status" value="1"/>
</dbReference>
<feature type="signal peptide" evidence="1">
    <location>
        <begin position="1"/>
        <end position="17"/>
    </location>
</feature>
<dbReference type="Gene3D" id="3.20.20.80">
    <property type="entry name" value="Glycosidases"/>
    <property type="match status" value="1"/>
</dbReference>